<comment type="cofactor">
    <cofactor evidence="1">
        <name>pantetheine 4'-phosphate</name>
        <dbReference type="ChEBI" id="CHEBI:47942"/>
    </cofactor>
</comment>
<dbReference type="InterPro" id="IPR042099">
    <property type="entry name" value="ANL_N_sf"/>
</dbReference>
<dbReference type="InterPro" id="IPR000873">
    <property type="entry name" value="AMP-dep_synth/lig_dom"/>
</dbReference>
<dbReference type="InterPro" id="IPR010071">
    <property type="entry name" value="AA_adenyl_dom"/>
</dbReference>
<dbReference type="SUPFAM" id="SSF56801">
    <property type="entry name" value="Acetyl-CoA synthetase-like"/>
    <property type="match status" value="1"/>
</dbReference>
<dbReference type="SUPFAM" id="SSF52777">
    <property type="entry name" value="CoA-dependent acyltransferases"/>
    <property type="match status" value="2"/>
</dbReference>
<sequence length="1007" mass="108167">MLPDTKWTTGRPNIAPGEGLHQAIARVALLRPDAIALVSGGRRITYADLDRTADAWGALLAETGVGRGDVVPIVLSRGPELIIALLSVLKTGAAYALLDPSWPEARVGEVIELLDARLLISDSANRPAPRIWSPPRHPVEPPPTFRAATVAGTDPSNVFFTSGTSGRPKGVLVPHRATLRLFQRNGFARFTATTVMPLAAPVAWDAFSLELWSVLVNGGTSLIIDEPYLSSAALRAGVAEHGVDSVWLTSSLFNMIVDEDPGAFSGLRQVMTGGERLSPRHVGRFLGEHPEIALFNGYGPVESVVFATTHRITAPDAARPDGIPLGRPVPGTGVHVLDGGRPCAVGETGEICLSGAGLALGYLGDPALTAEKFADTVIDGEEVRVYRTGDLGAWDEDGLLRFRGRADRQLKIRGHRIEPAEVERRIERLGPVRQARVLARRDDAGTAVDLVAFCVPTEAGDPLEGVPRLLESTMAAYQRPAELRSVDAFPVTAQGKLDERALLAMLTDPPAPGGFRHEDPTVRLVAETFAAVLGRTSVPADRSFFALGGDSLGAGRVCARLAARSASPVPVSRLYRHPTAAGLAAWLASAGPEPADVRPDAVEVPLTPMQEVFLTRHLLTPDDRTANCLLLWSVEGDLDRAALQAAVEEVHWRHEPLSATYAADPRPAAWLDDVPPPALEELPPQPALDAGIRVLRETLSARLEPAKGEVWRTALVEAGTMTLFGCVVHHIAFDGFSQSILARDLAAAYNGTTIDLPEPPGLAEARHRSALSRDDVLAQETQLAKEFDGVPDLQWPDAPRQAGQEPGRVEVTLSPEILAEVDALAAAAGRTRFVVLLAHWASALAEVTGQRDFAVGVPVSQRADPALEHAIGCHITTVPLRLRGAALDGDPELLGRIVTRAFATQEIPLRDILNRLNRPRSARPPLFQAMFAVQDNPIPRLELAGLRTAFLHQPYIDLPLELHTELWPHEDGGLRAEIAYRPEAVPSRVATSLARCFLDRLSAGPRS</sequence>
<feature type="domain" description="Carrier" evidence="4">
    <location>
        <begin position="516"/>
        <end position="591"/>
    </location>
</feature>
<dbReference type="Pfam" id="PF00550">
    <property type="entry name" value="PP-binding"/>
    <property type="match status" value="1"/>
</dbReference>
<evidence type="ECO:0000256" key="2">
    <source>
        <dbReference type="ARBA" id="ARBA00022450"/>
    </source>
</evidence>
<name>A0ABR9L1A3_9PSEU</name>
<dbReference type="InterPro" id="IPR020806">
    <property type="entry name" value="PKS_PP-bd"/>
</dbReference>
<protein>
    <submittedName>
        <fullName evidence="5">Amino acid adenylation domain-containing protein</fullName>
    </submittedName>
</protein>
<dbReference type="InterPro" id="IPR009081">
    <property type="entry name" value="PP-bd_ACP"/>
</dbReference>
<dbReference type="Proteomes" id="UP000656548">
    <property type="component" value="Unassembled WGS sequence"/>
</dbReference>
<dbReference type="Gene3D" id="3.40.50.12780">
    <property type="entry name" value="N-terminal domain of ligase-like"/>
    <property type="match status" value="1"/>
</dbReference>
<evidence type="ECO:0000313" key="5">
    <source>
        <dbReference type="EMBL" id="MBE1574383.1"/>
    </source>
</evidence>
<evidence type="ECO:0000259" key="4">
    <source>
        <dbReference type="PROSITE" id="PS50075"/>
    </source>
</evidence>
<keyword evidence="2" id="KW-0596">Phosphopantetheine</keyword>
<dbReference type="PANTHER" id="PTHR45527:SF1">
    <property type="entry name" value="FATTY ACID SYNTHASE"/>
    <property type="match status" value="1"/>
</dbReference>
<dbReference type="Gene3D" id="1.10.1200.10">
    <property type="entry name" value="ACP-like"/>
    <property type="match status" value="1"/>
</dbReference>
<dbReference type="InterPro" id="IPR036736">
    <property type="entry name" value="ACP-like_sf"/>
</dbReference>
<dbReference type="InterPro" id="IPR023213">
    <property type="entry name" value="CAT-like_dom_sf"/>
</dbReference>
<dbReference type="Gene3D" id="3.30.559.10">
    <property type="entry name" value="Chloramphenicol acetyltransferase-like domain"/>
    <property type="match status" value="1"/>
</dbReference>
<dbReference type="EMBL" id="JADBEJ010000001">
    <property type="protein sequence ID" value="MBE1574383.1"/>
    <property type="molecule type" value="Genomic_DNA"/>
</dbReference>
<evidence type="ECO:0000256" key="1">
    <source>
        <dbReference type="ARBA" id="ARBA00001957"/>
    </source>
</evidence>
<reference evidence="5 6" key="1">
    <citation type="submission" date="2020-10" db="EMBL/GenBank/DDBJ databases">
        <title>Sequencing the genomes of 1000 actinobacteria strains.</title>
        <authorList>
            <person name="Klenk H.-P."/>
        </authorList>
    </citation>
    <scope>NUCLEOTIDE SEQUENCE [LARGE SCALE GENOMIC DNA]</scope>
    <source>
        <strain evidence="5 6">DSM 46661</strain>
    </source>
</reference>
<dbReference type="InterPro" id="IPR020845">
    <property type="entry name" value="AMP-binding_CS"/>
</dbReference>
<dbReference type="Pfam" id="PF00668">
    <property type="entry name" value="Condensation"/>
    <property type="match status" value="1"/>
</dbReference>
<dbReference type="PANTHER" id="PTHR45527">
    <property type="entry name" value="NONRIBOSOMAL PEPTIDE SYNTHETASE"/>
    <property type="match status" value="1"/>
</dbReference>
<dbReference type="PROSITE" id="PS00455">
    <property type="entry name" value="AMP_BINDING"/>
    <property type="match status" value="1"/>
</dbReference>
<dbReference type="Gene3D" id="3.30.559.30">
    <property type="entry name" value="Nonribosomal peptide synthetase, condensation domain"/>
    <property type="match status" value="1"/>
</dbReference>
<organism evidence="5 6">
    <name type="scientific">Amycolatopsis roodepoortensis</name>
    <dbReference type="NCBI Taxonomy" id="700274"/>
    <lineage>
        <taxon>Bacteria</taxon>
        <taxon>Bacillati</taxon>
        <taxon>Actinomycetota</taxon>
        <taxon>Actinomycetes</taxon>
        <taxon>Pseudonocardiales</taxon>
        <taxon>Pseudonocardiaceae</taxon>
        <taxon>Amycolatopsis</taxon>
    </lineage>
</organism>
<dbReference type="NCBIfam" id="TIGR01733">
    <property type="entry name" value="AA-adenyl-dom"/>
    <property type="match status" value="1"/>
</dbReference>
<gene>
    <name evidence="5" type="ORF">H4W30_001412</name>
</gene>
<dbReference type="SUPFAM" id="SSF47336">
    <property type="entry name" value="ACP-like"/>
    <property type="match status" value="1"/>
</dbReference>
<dbReference type="SMART" id="SM00823">
    <property type="entry name" value="PKS_PP"/>
    <property type="match status" value="1"/>
</dbReference>
<dbReference type="Pfam" id="PF00501">
    <property type="entry name" value="AMP-binding"/>
    <property type="match status" value="1"/>
</dbReference>
<proteinExistence type="predicted"/>
<dbReference type="InterPro" id="IPR001242">
    <property type="entry name" value="Condensation_dom"/>
</dbReference>
<dbReference type="InterPro" id="IPR045851">
    <property type="entry name" value="AMP-bd_C_sf"/>
</dbReference>
<dbReference type="RefSeq" id="WP_318780552.1">
    <property type="nucleotide sequence ID" value="NZ_JADBEJ010000001.1"/>
</dbReference>
<keyword evidence="6" id="KW-1185">Reference proteome</keyword>
<evidence type="ECO:0000256" key="3">
    <source>
        <dbReference type="ARBA" id="ARBA00022553"/>
    </source>
</evidence>
<comment type="caution">
    <text evidence="5">The sequence shown here is derived from an EMBL/GenBank/DDBJ whole genome shotgun (WGS) entry which is preliminary data.</text>
</comment>
<evidence type="ECO:0000313" key="6">
    <source>
        <dbReference type="Proteomes" id="UP000656548"/>
    </source>
</evidence>
<keyword evidence="3" id="KW-0597">Phosphoprotein</keyword>
<dbReference type="PROSITE" id="PS50075">
    <property type="entry name" value="CARRIER"/>
    <property type="match status" value="1"/>
</dbReference>
<accession>A0ABR9L1A3</accession>
<dbReference type="Gene3D" id="3.30.300.30">
    <property type="match status" value="1"/>
</dbReference>